<evidence type="ECO:0000313" key="1">
    <source>
        <dbReference type="EMBL" id="ODS24205.1"/>
    </source>
</evidence>
<sequence>MLAPWYIQRLLILVLVSASAAVLGHSQITSKAHHYHSPGSLHVDSRTGGLNYQYELGGVTAEPQRGPHFILALRYNSLDTLDPHGLGIGWSFNLSRYDNTSQQLILSNSVKHRVEFIDGNPQLQYQKLKNIRIQYSSRPGMLFEITHKSGLIEYLNNRGWLTQQCNAYGECLDFSYDEQSGELTRISSRSNEVNRIEVSMHGGYRVVQADKVDGSHYETHLAVSQQKLSLIATPNAPNTGDIGFSYTHNKNRLINEIHLPDGSNYTVEYTELPVPTGGPVSYVPAVSRLFAYAGQGQPGEETLYCYV</sequence>
<accession>A0A1D2QRI8</accession>
<reference evidence="1 2" key="1">
    <citation type="journal article" date="2016" name="Appl. Environ. Microbiol.">
        <title>Lack of Overt Genome Reduction in the Bryostatin-Producing Bryozoan Symbiont "Candidatus Endobugula sertula".</title>
        <authorList>
            <person name="Miller I.J."/>
            <person name="Vanee N."/>
            <person name="Fong S.S."/>
            <person name="Lim-Fong G.E."/>
            <person name="Kwan J.C."/>
        </authorList>
    </citation>
    <scope>NUCLEOTIDE SEQUENCE [LARGE SCALE GENOMIC DNA]</scope>
    <source>
        <strain evidence="1">AB1-4</strain>
    </source>
</reference>
<comment type="caution">
    <text evidence="1">The sequence shown here is derived from an EMBL/GenBank/DDBJ whole genome shotgun (WGS) entry which is preliminary data.</text>
</comment>
<dbReference type="AlphaFoldDB" id="A0A1D2QRI8"/>
<organism evidence="1 2">
    <name type="scientific">Candidatus Endobugula sertula</name>
    <name type="common">Bugula neritina bacterial symbiont</name>
    <dbReference type="NCBI Taxonomy" id="62101"/>
    <lineage>
        <taxon>Bacteria</taxon>
        <taxon>Pseudomonadati</taxon>
        <taxon>Pseudomonadota</taxon>
        <taxon>Gammaproteobacteria</taxon>
        <taxon>Cellvibrionales</taxon>
        <taxon>Cellvibrionaceae</taxon>
        <taxon>Candidatus Endobugula</taxon>
    </lineage>
</organism>
<evidence type="ECO:0000313" key="2">
    <source>
        <dbReference type="Proteomes" id="UP000242502"/>
    </source>
</evidence>
<name>A0A1D2QRI8_9GAMM</name>
<protein>
    <recommendedName>
        <fullName evidence="3">YD repeat-containing protein</fullName>
    </recommendedName>
</protein>
<proteinExistence type="predicted"/>
<dbReference type="Proteomes" id="UP000242502">
    <property type="component" value="Unassembled WGS sequence"/>
</dbReference>
<dbReference type="EMBL" id="MDLC01000012">
    <property type="protein sequence ID" value="ODS24205.1"/>
    <property type="molecule type" value="Genomic_DNA"/>
</dbReference>
<gene>
    <name evidence="1" type="ORF">AB835_04815</name>
</gene>
<evidence type="ECO:0008006" key="3">
    <source>
        <dbReference type="Google" id="ProtNLM"/>
    </source>
</evidence>